<dbReference type="CDD" id="cd17285">
    <property type="entry name" value="RMtype1_S_Csp16704I_TRD2-CR2_like"/>
    <property type="match status" value="1"/>
</dbReference>
<dbReference type="GO" id="GO:0003677">
    <property type="term" value="F:DNA binding"/>
    <property type="evidence" value="ECO:0007669"/>
    <property type="project" value="UniProtKB-KW"/>
</dbReference>
<keyword evidence="4" id="KW-0175">Coiled coil</keyword>
<proteinExistence type="inferred from homology"/>
<dbReference type="PANTHER" id="PTHR30408:SF12">
    <property type="entry name" value="TYPE I RESTRICTION ENZYME MJAVIII SPECIFICITY SUBUNIT"/>
    <property type="match status" value="1"/>
</dbReference>
<keyword evidence="6" id="KW-0255">Endonuclease</keyword>
<dbReference type="AlphaFoldDB" id="A0AAX1C9J0"/>
<evidence type="ECO:0000313" key="6">
    <source>
        <dbReference type="EMBL" id="PWD74776.1"/>
    </source>
</evidence>
<comment type="similarity">
    <text evidence="1">Belongs to the type-I restriction system S methylase family.</text>
</comment>
<dbReference type="Gene3D" id="3.90.220.20">
    <property type="entry name" value="DNA methylase specificity domains"/>
    <property type="match status" value="2"/>
</dbReference>
<dbReference type="InterPro" id="IPR000055">
    <property type="entry name" value="Restrct_endonuc_typeI_TRD"/>
</dbReference>
<keyword evidence="6" id="KW-0540">Nuclease</keyword>
<comment type="caution">
    <text evidence="6">The sequence shown here is derived from an EMBL/GenBank/DDBJ whole genome shotgun (WGS) entry which is preliminary data.</text>
</comment>
<evidence type="ECO:0000313" key="7">
    <source>
        <dbReference type="Proteomes" id="UP000245055"/>
    </source>
</evidence>
<dbReference type="RefSeq" id="WP_109105030.1">
    <property type="nucleotide sequence ID" value="NZ_JALDNR010000045.1"/>
</dbReference>
<dbReference type="InterPro" id="IPR052021">
    <property type="entry name" value="Type-I_RS_S_subunit"/>
</dbReference>
<keyword evidence="6" id="KW-0378">Hydrolase</keyword>
<evidence type="ECO:0000256" key="1">
    <source>
        <dbReference type="ARBA" id="ARBA00010923"/>
    </source>
</evidence>
<feature type="domain" description="Type I restriction modification DNA specificity" evidence="5">
    <location>
        <begin position="250"/>
        <end position="425"/>
    </location>
</feature>
<sequence>MVDLMMNEQQPGTVGTGVPAGFKLTEVGVIPEDWNCVPFGSLFKTSLKRKNVSDHELVSFIGMQDVSEDAQLKNSTQLHFKEIKNGFTYFEKGDVLLAKITPCFENGKGCYTSNLLTNIGFGSTEFHVLRENENSNSRFIYFWTTEKKFRSSLESEMVGSAGHRRVPLNALKTYLIPCPKSKMEQSVIADTLSDVDNFIMATEKLVAKKQAIKTAAMQQLLTGKTRLPQFASREDGTVKGYKKSELGEIPEDWKTTTFGSVVEKIIGGGTPSRSNSSFWGNEIPWVTVKDLSTFDPSITQEYITKRGLDNSSSNLIPKGTLITSTRMALGKAVIYDIDVAINQDIKAIFPTRYLNNHFLYFWFEYNSKNIEELGSGSTVKGLSLSDLRGITFLQPLIEEQTAIAAILSDMDKEIQILQQRLKKIRQLKQGMMQELLTGKTRLI</sequence>
<evidence type="ECO:0000256" key="3">
    <source>
        <dbReference type="ARBA" id="ARBA00023125"/>
    </source>
</evidence>
<dbReference type="EMBL" id="QESZ01000007">
    <property type="protein sequence ID" value="PWD74776.1"/>
    <property type="molecule type" value="Genomic_DNA"/>
</dbReference>
<organism evidence="6 7">
    <name type="scientific">Dickeya dianthicola</name>
    <dbReference type="NCBI Taxonomy" id="204039"/>
    <lineage>
        <taxon>Bacteria</taxon>
        <taxon>Pseudomonadati</taxon>
        <taxon>Pseudomonadota</taxon>
        <taxon>Gammaproteobacteria</taxon>
        <taxon>Enterobacterales</taxon>
        <taxon>Pectobacteriaceae</taxon>
        <taxon>Dickeya</taxon>
    </lineage>
</organism>
<protein>
    <submittedName>
        <fullName evidence="6">Restriction endonuclease subunit S</fullName>
    </submittedName>
</protein>
<name>A0AAX1C9J0_9GAMM</name>
<dbReference type="SUPFAM" id="SSF116734">
    <property type="entry name" value="DNA methylase specificity domain"/>
    <property type="match status" value="2"/>
</dbReference>
<keyword evidence="3" id="KW-0238">DNA-binding</keyword>
<dbReference type="Pfam" id="PF01420">
    <property type="entry name" value="Methylase_S"/>
    <property type="match status" value="2"/>
</dbReference>
<evidence type="ECO:0000259" key="5">
    <source>
        <dbReference type="Pfam" id="PF01420"/>
    </source>
</evidence>
<feature type="coiled-coil region" evidence="4">
    <location>
        <begin position="407"/>
        <end position="434"/>
    </location>
</feature>
<dbReference type="CDD" id="cd17260">
    <property type="entry name" value="RMtype1_S_EcoEI-TRD1-CR1_like"/>
    <property type="match status" value="1"/>
</dbReference>
<feature type="domain" description="Type I restriction modification DNA specificity" evidence="5">
    <location>
        <begin position="31"/>
        <end position="208"/>
    </location>
</feature>
<reference evidence="6 7" key="1">
    <citation type="submission" date="2018-05" db="EMBL/GenBank/DDBJ databases">
        <title>Genomic diversity of pathogens causing Blackleg of Potato in Pakistan.</title>
        <authorList>
            <person name="Sarfraz S."/>
            <person name="Riaz K."/>
            <person name="Oulghazi S."/>
            <person name="Cigna J."/>
            <person name="Sahi S.T."/>
            <person name="Khan S.H."/>
            <person name="Hameed A."/>
            <person name="Faure D."/>
        </authorList>
    </citation>
    <scope>NUCLEOTIDE SEQUENCE [LARGE SCALE GENOMIC DNA]</scope>
    <source>
        <strain evidence="6 7">SS70</strain>
    </source>
</reference>
<dbReference type="Gene3D" id="1.10.287.1120">
    <property type="entry name" value="Bipartite methylase S protein"/>
    <property type="match status" value="1"/>
</dbReference>
<dbReference type="GO" id="GO:0009307">
    <property type="term" value="P:DNA restriction-modification system"/>
    <property type="evidence" value="ECO:0007669"/>
    <property type="project" value="UniProtKB-KW"/>
</dbReference>
<dbReference type="GO" id="GO:0004519">
    <property type="term" value="F:endonuclease activity"/>
    <property type="evidence" value="ECO:0007669"/>
    <property type="project" value="UniProtKB-KW"/>
</dbReference>
<keyword evidence="2" id="KW-0680">Restriction system</keyword>
<evidence type="ECO:0000256" key="2">
    <source>
        <dbReference type="ARBA" id="ARBA00022747"/>
    </source>
</evidence>
<evidence type="ECO:0000256" key="4">
    <source>
        <dbReference type="SAM" id="Coils"/>
    </source>
</evidence>
<dbReference type="Proteomes" id="UP000245055">
    <property type="component" value="Unassembled WGS sequence"/>
</dbReference>
<dbReference type="InterPro" id="IPR044946">
    <property type="entry name" value="Restrct_endonuc_typeI_TRD_sf"/>
</dbReference>
<accession>A0AAX1C9J0</accession>
<gene>
    <name evidence="6" type="ORF">DF213_04805</name>
</gene>
<dbReference type="PANTHER" id="PTHR30408">
    <property type="entry name" value="TYPE-1 RESTRICTION ENZYME ECOKI SPECIFICITY PROTEIN"/>
    <property type="match status" value="1"/>
</dbReference>